<keyword evidence="1" id="KW-1133">Transmembrane helix</keyword>
<organism evidence="2 3">
    <name type="scientific">Skermanella cutis</name>
    <dbReference type="NCBI Taxonomy" id="2775420"/>
    <lineage>
        <taxon>Bacteria</taxon>
        <taxon>Pseudomonadati</taxon>
        <taxon>Pseudomonadota</taxon>
        <taxon>Alphaproteobacteria</taxon>
        <taxon>Rhodospirillales</taxon>
        <taxon>Azospirillaceae</taxon>
        <taxon>Skermanella</taxon>
    </lineage>
</organism>
<evidence type="ECO:0000313" key="3">
    <source>
        <dbReference type="Proteomes" id="UP000595197"/>
    </source>
</evidence>
<keyword evidence="3" id="KW-1185">Reference proteome</keyword>
<evidence type="ECO:0000313" key="2">
    <source>
        <dbReference type="EMBL" id="QQP93045.1"/>
    </source>
</evidence>
<protein>
    <recommendedName>
        <fullName evidence="4">Glycosyltransferase RgtA/B/C/D-like domain-containing protein</fullName>
    </recommendedName>
</protein>
<dbReference type="RefSeq" id="WP_201082398.1">
    <property type="nucleotide sequence ID" value="NZ_CP067421.1"/>
</dbReference>
<feature type="transmembrane region" description="Helical" evidence="1">
    <location>
        <begin position="352"/>
        <end position="371"/>
    </location>
</feature>
<evidence type="ECO:0000256" key="1">
    <source>
        <dbReference type="SAM" id="Phobius"/>
    </source>
</evidence>
<feature type="transmembrane region" description="Helical" evidence="1">
    <location>
        <begin position="284"/>
        <end position="307"/>
    </location>
</feature>
<feature type="transmembrane region" description="Helical" evidence="1">
    <location>
        <begin position="12"/>
        <end position="30"/>
    </location>
</feature>
<feature type="transmembrane region" description="Helical" evidence="1">
    <location>
        <begin position="170"/>
        <end position="190"/>
    </location>
</feature>
<name>A0ABX7BHI3_9PROT</name>
<evidence type="ECO:0008006" key="4">
    <source>
        <dbReference type="Google" id="ProtNLM"/>
    </source>
</evidence>
<accession>A0ABX7BHI3</accession>
<sequence length="494" mass="54179">MAWSDRQDRLPILLAGMFMVFAVLLLPVSWHSNEENYFMLAYQWVAPTAFSEYSAIFDRSNARFLNMFLTGQAVAWLGYDAAHGVLRVLCAALYALGFAALLRSLGLTLLDGLLVLALFNLLGPDLMGSEWLFEGVEAKTFAYGFVFLAFAAAVSGRWKSVVAAGVLATYLHFLIGGFWMVVAGALYAALHGRWRTAASAMALYGILIAPLLVILVRDQIGPAAPPAGTDGPTADYIYSIIRNPHHVAPFADPNGLYRWARGAVSTAVICVCGYYTAQMAPRPLRVFALMLTGLGIYLLLAMAISWADRHTGSFGKFYLFRPAALTLLLACLASVLLVRTVRQPDMVQIKRILIFGIIGLFLGNVALQFVLKVRSGLSPSGLETIAAVQALTEPRDVVVVEPIGDIDIKFVGLHRLLDRPTLVSWKFVPTNADEIHRWWGLVQWREALFRKGCDGEGIPARYILVLRPETLPVIGSCGTLAWTNGMQALVRVSR</sequence>
<feature type="transmembrane region" description="Helical" evidence="1">
    <location>
        <begin position="197"/>
        <end position="216"/>
    </location>
</feature>
<feature type="transmembrane region" description="Helical" evidence="1">
    <location>
        <begin position="62"/>
        <end position="79"/>
    </location>
</feature>
<dbReference type="Proteomes" id="UP000595197">
    <property type="component" value="Plasmid pTT6-1"/>
</dbReference>
<feature type="transmembrane region" description="Helical" evidence="1">
    <location>
        <begin position="140"/>
        <end position="158"/>
    </location>
</feature>
<feature type="transmembrane region" description="Helical" evidence="1">
    <location>
        <begin position="319"/>
        <end position="340"/>
    </location>
</feature>
<dbReference type="EMBL" id="CP067421">
    <property type="protein sequence ID" value="QQP93045.1"/>
    <property type="molecule type" value="Genomic_DNA"/>
</dbReference>
<keyword evidence="1" id="KW-0812">Transmembrane</keyword>
<keyword evidence="2" id="KW-0614">Plasmid</keyword>
<reference evidence="2" key="1">
    <citation type="submission" date="2021-02" db="EMBL/GenBank/DDBJ databases">
        <title>Skermanella TT6 skin isolate.</title>
        <authorList>
            <person name="Lee K."/>
            <person name="Ganzorig M."/>
        </authorList>
    </citation>
    <scope>NUCLEOTIDE SEQUENCE</scope>
    <source>
        <strain evidence="2">TT6</strain>
    </source>
</reference>
<proteinExistence type="predicted"/>
<geneLocation type="plasmid" evidence="2 3">
    <name>pTT6-1</name>
</geneLocation>
<feature type="transmembrane region" description="Helical" evidence="1">
    <location>
        <begin position="91"/>
        <end position="119"/>
    </location>
</feature>
<gene>
    <name evidence="2" type="ORF">IGS68_28180</name>
</gene>
<keyword evidence="1" id="KW-0472">Membrane</keyword>